<dbReference type="Pfam" id="PF00501">
    <property type="entry name" value="AMP-binding"/>
    <property type="match status" value="1"/>
</dbReference>
<dbReference type="InterPro" id="IPR025110">
    <property type="entry name" value="AMP-bd_C"/>
</dbReference>
<dbReference type="InterPro" id="IPR000873">
    <property type="entry name" value="AMP-dep_synth/lig_dom"/>
</dbReference>
<dbReference type="Proteomes" id="UP000336646">
    <property type="component" value="Unassembled WGS sequence"/>
</dbReference>
<dbReference type="GO" id="GO:0016878">
    <property type="term" value="F:acid-thiol ligase activity"/>
    <property type="evidence" value="ECO:0007669"/>
    <property type="project" value="UniProtKB-ARBA"/>
</dbReference>
<dbReference type="InterPro" id="IPR020845">
    <property type="entry name" value="AMP-binding_CS"/>
</dbReference>
<sequence>MGAFENKAWLQHYAEWTDRQLPYGDDTLVSRFNDAVAKHRNKKFTWFMGKELTYGEVEDQVRRVATGLSGLGVKQGDRVAIALPNCPQHVVSILAVHSLGATVVQHNPLYTAYELKDQFDDHGAKVVIAWDKATPVYKELARTTQLEKVITVNMIDAMPWHLRTVLSLPLGSIKKKREELTGPAEGTIPFAQLLSNEPKRADVRVTQDDIAFILYTSGTTGAPKGAPLTHGNINANVAAGLEWFGNFGEQDERIFAVLPLFHVYGLTLNFAIGFAVGAQSILVPAPKPELMFSAIEKTKPTMLPGVPTLYERISDWAIDNNKDITSIRYSFSGAATLPTATLEKWEKVTGGRLVEGYGLTETAPILTANPLDGNRRPGYIGVPFPDTEIRIANPDNPDETMPDGEPGELLARGPQVFSGYLNKPEANEKAFHNGFFRTGDMGVMEEDGFIRLVARIKEMIITGGFNVYPDEVEQVLKHHPDIDDIAIVGRPRPDGSEDVVACVTLHEGAPLDPDSLQSYARERLTPYKVPRTFYHFEDLNRDQTGKIRRKHVQKTLLQMLEEGTAKH</sequence>
<dbReference type="Gene3D" id="3.30.300.30">
    <property type="match status" value="1"/>
</dbReference>
<dbReference type="OrthoDB" id="9803968at2"/>
<organism evidence="3 4">
    <name type="scientific">Corynebacterium sanguinis</name>
    <dbReference type="NCBI Taxonomy" id="2594913"/>
    <lineage>
        <taxon>Bacteria</taxon>
        <taxon>Bacillati</taxon>
        <taxon>Actinomycetota</taxon>
        <taxon>Actinomycetes</taxon>
        <taxon>Mycobacteriales</taxon>
        <taxon>Corynebacteriaceae</taxon>
        <taxon>Corynebacterium</taxon>
    </lineage>
</organism>
<dbReference type="CDD" id="cd05936">
    <property type="entry name" value="FC-FACS_FadD_like"/>
    <property type="match status" value="1"/>
</dbReference>
<dbReference type="PROSITE" id="PS00455">
    <property type="entry name" value="AMP_BINDING"/>
    <property type="match status" value="1"/>
</dbReference>
<dbReference type="SUPFAM" id="SSF56801">
    <property type="entry name" value="Acetyl-CoA synthetase-like"/>
    <property type="match status" value="1"/>
</dbReference>
<protein>
    <submittedName>
        <fullName evidence="3">Long-chain fatty acid--CoA ligase</fullName>
    </submittedName>
</protein>
<keyword evidence="3" id="KW-0436">Ligase</keyword>
<comment type="caution">
    <text evidence="3">The sequence shown here is derived from an EMBL/GenBank/DDBJ whole genome shotgun (WGS) entry which is preliminary data.</text>
</comment>
<evidence type="ECO:0000259" key="1">
    <source>
        <dbReference type="Pfam" id="PF00501"/>
    </source>
</evidence>
<dbReference type="PANTHER" id="PTHR43767">
    <property type="entry name" value="LONG-CHAIN-FATTY-ACID--COA LIGASE"/>
    <property type="match status" value="1"/>
</dbReference>
<dbReference type="Gene3D" id="3.40.50.12780">
    <property type="entry name" value="N-terminal domain of ligase-like"/>
    <property type="match status" value="1"/>
</dbReference>
<dbReference type="Pfam" id="PF13193">
    <property type="entry name" value="AMP-binding_C"/>
    <property type="match status" value="1"/>
</dbReference>
<feature type="domain" description="AMP-binding enzyme C-terminal" evidence="2">
    <location>
        <begin position="471"/>
        <end position="546"/>
    </location>
</feature>
<dbReference type="PANTHER" id="PTHR43767:SF1">
    <property type="entry name" value="NONRIBOSOMAL PEPTIDE SYNTHASE PES1 (EUROFUNG)-RELATED"/>
    <property type="match status" value="1"/>
</dbReference>
<evidence type="ECO:0000313" key="4">
    <source>
        <dbReference type="Proteomes" id="UP000336646"/>
    </source>
</evidence>
<evidence type="ECO:0000259" key="2">
    <source>
        <dbReference type="Pfam" id="PF13193"/>
    </source>
</evidence>
<dbReference type="NCBIfam" id="NF004114">
    <property type="entry name" value="PRK05605.1"/>
    <property type="match status" value="1"/>
</dbReference>
<dbReference type="InterPro" id="IPR042099">
    <property type="entry name" value="ANL_N_sf"/>
</dbReference>
<gene>
    <name evidence="3" type="ORF">EKI59_03715</name>
</gene>
<dbReference type="EMBL" id="RXIR01000005">
    <property type="protein sequence ID" value="TVS29420.1"/>
    <property type="molecule type" value="Genomic_DNA"/>
</dbReference>
<dbReference type="RefSeq" id="WP_136648851.1">
    <property type="nucleotide sequence ID" value="NZ_CP038157.1"/>
</dbReference>
<feature type="domain" description="AMP-dependent synthetase/ligase" evidence="1">
    <location>
        <begin position="33"/>
        <end position="421"/>
    </location>
</feature>
<dbReference type="InterPro" id="IPR050237">
    <property type="entry name" value="ATP-dep_AMP-bd_enzyme"/>
</dbReference>
<proteinExistence type="predicted"/>
<accession>A0A6C1U0L7</accession>
<reference evidence="3 4" key="1">
    <citation type="submission" date="2018-12" db="EMBL/GenBank/DDBJ databases">
        <title>Corynebacterium sanguinis sp. nov., a clinically-associated and environmental corynebacterium.</title>
        <authorList>
            <person name="Gonzales-Siles L."/>
            <person name="Jaen-Luchoro D."/>
            <person name="Cardew S."/>
            <person name="Inganas E."/>
            <person name="Ohlen M."/>
            <person name="Jensie-Markopolous S."/>
            <person name="Pinyeiro-Iglesias B."/>
            <person name="Molin K."/>
            <person name="Skovbjerg S."/>
            <person name="Svensson-Stadler L."/>
            <person name="Funke G."/>
            <person name="Moore E.R.B."/>
        </authorList>
    </citation>
    <scope>NUCLEOTIDE SEQUENCE [LARGE SCALE GENOMIC DNA]</scope>
    <source>
        <strain evidence="3 4">58734</strain>
    </source>
</reference>
<dbReference type="GeneID" id="74901295"/>
<evidence type="ECO:0000313" key="3">
    <source>
        <dbReference type="EMBL" id="TVS29420.1"/>
    </source>
</evidence>
<dbReference type="InterPro" id="IPR045851">
    <property type="entry name" value="AMP-bd_C_sf"/>
</dbReference>
<dbReference type="AlphaFoldDB" id="A0A6C1U0L7"/>
<name>A0A6C1U0L7_9CORY</name>